<gene>
    <name evidence="6" type="primary">ylqF</name>
    <name evidence="6" type="ORF">IAD49_00305</name>
</gene>
<dbReference type="PANTHER" id="PTHR45782">
    <property type="entry name" value="MITOCHONDRIAL RIBOSOME-ASSOCIATED GTPASE 1"/>
    <property type="match status" value="1"/>
</dbReference>
<dbReference type="GO" id="GO:0003924">
    <property type="term" value="F:GTPase activity"/>
    <property type="evidence" value="ECO:0007669"/>
    <property type="project" value="TreeGrafter"/>
</dbReference>
<dbReference type="GO" id="GO:0005737">
    <property type="term" value="C:cytoplasm"/>
    <property type="evidence" value="ECO:0007669"/>
    <property type="project" value="UniProtKB-SubCell"/>
</dbReference>
<dbReference type="GO" id="GO:0005525">
    <property type="term" value="F:GTP binding"/>
    <property type="evidence" value="ECO:0007669"/>
    <property type="project" value="UniProtKB-KW"/>
</dbReference>
<dbReference type="PROSITE" id="PS51721">
    <property type="entry name" value="G_CP"/>
    <property type="match status" value="1"/>
</dbReference>
<comment type="subcellular location">
    <subcellularLocation>
        <location evidence="3">Cytoplasm</location>
    </subcellularLocation>
</comment>
<dbReference type="InterPro" id="IPR019991">
    <property type="entry name" value="GTP-bd_ribosome_bgen"/>
</dbReference>
<keyword evidence="3" id="KW-0963">Cytoplasm</keyword>
<dbReference type="Gene3D" id="3.40.50.300">
    <property type="entry name" value="P-loop containing nucleotide triphosphate hydrolases"/>
    <property type="match status" value="1"/>
</dbReference>
<dbReference type="FunFam" id="3.40.50.300:FF:000590">
    <property type="entry name" value="Ribosome biogenesis GTPase A"/>
    <property type="match status" value="1"/>
</dbReference>
<dbReference type="GO" id="GO:0006412">
    <property type="term" value="P:translation"/>
    <property type="evidence" value="ECO:0007669"/>
    <property type="project" value="TreeGrafter"/>
</dbReference>
<evidence type="ECO:0000259" key="5">
    <source>
        <dbReference type="PROSITE" id="PS51721"/>
    </source>
</evidence>
<feature type="binding site" evidence="4">
    <location>
        <begin position="133"/>
        <end position="138"/>
    </location>
    <ligand>
        <name>GTP</name>
        <dbReference type="ChEBI" id="CHEBI:37565"/>
    </ligand>
</feature>
<comment type="caution">
    <text evidence="6">The sequence shown here is derived from an EMBL/GenBank/DDBJ whole genome shotgun (WGS) entry which is preliminary data.</text>
</comment>
<name>A0A9D1L3K3_9BACT</name>
<dbReference type="Proteomes" id="UP000824087">
    <property type="component" value="Unassembled WGS sequence"/>
</dbReference>
<accession>A0A9D1L3K3</accession>
<dbReference type="InterPro" id="IPR006073">
    <property type="entry name" value="GTP-bd"/>
</dbReference>
<protein>
    <recommendedName>
        <fullName evidence="3">Ribosome biogenesis GTPase A</fullName>
    </recommendedName>
</protein>
<keyword evidence="1 3" id="KW-0547">Nucleotide-binding</keyword>
<evidence type="ECO:0000256" key="1">
    <source>
        <dbReference type="ARBA" id="ARBA00022741"/>
    </source>
</evidence>
<dbReference type="InterPro" id="IPR023179">
    <property type="entry name" value="GTP-bd_ortho_bundle_sf"/>
</dbReference>
<dbReference type="CDD" id="cd01856">
    <property type="entry name" value="YlqF"/>
    <property type="match status" value="1"/>
</dbReference>
<proteinExistence type="inferred from homology"/>
<dbReference type="PIRSF" id="PIRSF006230">
    <property type="entry name" value="MG442"/>
    <property type="match status" value="1"/>
</dbReference>
<evidence type="ECO:0000256" key="4">
    <source>
        <dbReference type="PIRSR" id="PIRSR006230-1"/>
    </source>
</evidence>
<dbReference type="PANTHER" id="PTHR45782:SF4">
    <property type="entry name" value="MITOCHONDRIAL RIBOSOME-ASSOCIATED GTPASE 1"/>
    <property type="match status" value="1"/>
</dbReference>
<sequence>MNNNPINWYPGHMAKTKRLIREKIDQIDVVYEVIDARIPYSSKIKNIEEDTKNKPRILIMTKIDLCDMNETKKWITYYENLGYTVLGIDLEHGKNINQILQSTREMMQPYQEKRKEKGLSTRKTRVLIVGIPNAGKSTLINRLVGKKAVNVGNKPGVTKSLDWIRINDELELLDTPGVLWPKFEDQTVALNLASLTAIKEEVLPIYDVVSHILITLFKYYPKTLSERYGIEEIDMEDLVPTLDLIGKRRGCIMRGGEIDYDRVMGLILQDVKEGRIKGITFDRYDDLNQE</sequence>
<evidence type="ECO:0000256" key="3">
    <source>
        <dbReference type="PIRNR" id="PIRNR006230"/>
    </source>
</evidence>
<reference evidence="6" key="1">
    <citation type="submission" date="2020-10" db="EMBL/GenBank/DDBJ databases">
        <authorList>
            <person name="Gilroy R."/>
        </authorList>
    </citation>
    <scope>NUCLEOTIDE SEQUENCE</scope>
    <source>
        <strain evidence="6">CHK197-8231</strain>
    </source>
</reference>
<dbReference type="SUPFAM" id="SSF52540">
    <property type="entry name" value="P-loop containing nucleoside triphosphate hydrolases"/>
    <property type="match status" value="1"/>
</dbReference>
<keyword evidence="2 3" id="KW-0342">GTP-binding</keyword>
<organism evidence="6 7">
    <name type="scientific">Candidatus Fimihabitans intestinipullorum</name>
    <dbReference type="NCBI Taxonomy" id="2840820"/>
    <lineage>
        <taxon>Bacteria</taxon>
        <taxon>Bacillati</taxon>
        <taxon>Mycoplasmatota</taxon>
        <taxon>Mycoplasmatota incertae sedis</taxon>
        <taxon>Candidatus Fimihabitans</taxon>
    </lineage>
</organism>
<dbReference type="EMBL" id="DVML01000003">
    <property type="protein sequence ID" value="HIU22013.1"/>
    <property type="molecule type" value="Genomic_DNA"/>
</dbReference>
<dbReference type="PRINTS" id="PR00326">
    <property type="entry name" value="GTP1OBG"/>
</dbReference>
<dbReference type="InterPro" id="IPR027417">
    <property type="entry name" value="P-loop_NTPase"/>
</dbReference>
<dbReference type="Gene3D" id="1.10.1580.10">
    <property type="match status" value="1"/>
</dbReference>
<dbReference type="InterPro" id="IPR016478">
    <property type="entry name" value="GTPase_MTG1"/>
</dbReference>
<evidence type="ECO:0000313" key="7">
    <source>
        <dbReference type="Proteomes" id="UP000824087"/>
    </source>
</evidence>
<dbReference type="Pfam" id="PF01926">
    <property type="entry name" value="MMR_HSR1"/>
    <property type="match status" value="1"/>
</dbReference>
<feature type="domain" description="CP-type G" evidence="5">
    <location>
        <begin position="16"/>
        <end position="181"/>
    </location>
</feature>
<dbReference type="InterPro" id="IPR030378">
    <property type="entry name" value="G_CP_dom"/>
</dbReference>
<feature type="binding site" evidence="4">
    <location>
        <position position="177"/>
    </location>
    <ligand>
        <name>GTP</name>
        <dbReference type="ChEBI" id="CHEBI:37565"/>
    </ligand>
</feature>
<evidence type="ECO:0000313" key="6">
    <source>
        <dbReference type="EMBL" id="HIU22013.1"/>
    </source>
</evidence>
<reference evidence="6" key="2">
    <citation type="journal article" date="2021" name="PeerJ">
        <title>Extensive microbial diversity within the chicken gut microbiome revealed by metagenomics and culture.</title>
        <authorList>
            <person name="Gilroy R."/>
            <person name="Ravi A."/>
            <person name="Getino M."/>
            <person name="Pursley I."/>
            <person name="Horton D.L."/>
            <person name="Alikhan N.F."/>
            <person name="Baker D."/>
            <person name="Gharbi K."/>
            <person name="Hall N."/>
            <person name="Watson M."/>
            <person name="Adriaenssens E.M."/>
            <person name="Foster-Nyarko E."/>
            <person name="Jarju S."/>
            <person name="Secka A."/>
            <person name="Antonio M."/>
            <person name="Oren A."/>
            <person name="Chaudhuri R.R."/>
            <person name="La Ragione R."/>
            <person name="Hildebrand F."/>
            <person name="Pallen M.J."/>
        </authorList>
    </citation>
    <scope>NUCLEOTIDE SEQUENCE</scope>
    <source>
        <strain evidence="6">CHK197-8231</strain>
    </source>
</reference>
<comment type="similarity">
    <text evidence="3">Belongs to the TRAFAC class YlqF/YawG GTPase family. MTG1 subfamily.</text>
</comment>
<dbReference type="AlphaFoldDB" id="A0A9D1L3K3"/>
<evidence type="ECO:0000256" key="2">
    <source>
        <dbReference type="ARBA" id="ARBA00023134"/>
    </source>
</evidence>
<comment type="function">
    <text evidence="3">Required for a late step of 50S ribosomal subunit assembly. Has GTPase activity.</text>
</comment>
<dbReference type="NCBIfam" id="TIGR03596">
    <property type="entry name" value="GTPase_YlqF"/>
    <property type="match status" value="1"/>
</dbReference>